<comment type="similarity">
    <text evidence="8 9">Belongs to the TRAP transporter small permease family.</text>
</comment>
<comment type="subunit">
    <text evidence="9">The complex comprises the extracytoplasmic solute receptor protein and the two transmembrane proteins.</text>
</comment>
<keyword evidence="2 9" id="KW-0813">Transport</keyword>
<dbReference type="AlphaFoldDB" id="A0A1N7IW54"/>
<dbReference type="Proteomes" id="UP000185678">
    <property type="component" value="Unassembled WGS sequence"/>
</dbReference>
<gene>
    <name evidence="11" type="ORF">SAMN05421779_101669</name>
</gene>
<comment type="subcellular location">
    <subcellularLocation>
        <location evidence="1 9">Cell inner membrane</location>
        <topology evidence="1 9">Multi-pass membrane protein</topology>
    </subcellularLocation>
</comment>
<keyword evidence="12" id="KW-1185">Reference proteome</keyword>
<evidence type="ECO:0000256" key="8">
    <source>
        <dbReference type="ARBA" id="ARBA00038436"/>
    </source>
</evidence>
<dbReference type="OrthoDB" id="9794346at2"/>
<dbReference type="PANTHER" id="PTHR35011:SF4">
    <property type="entry name" value="SLL1102 PROTEIN"/>
    <property type="match status" value="1"/>
</dbReference>
<dbReference type="RefSeq" id="WP_076398736.1">
    <property type="nucleotide sequence ID" value="NZ_FTOA01000001.1"/>
</dbReference>
<keyword evidence="3" id="KW-1003">Cell membrane</keyword>
<evidence type="ECO:0000313" key="12">
    <source>
        <dbReference type="Proteomes" id="UP000185678"/>
    </source>
</evidence>
<comment type="function">
    <text evidence="9">Part of the tripartite ATP-independent periplasmic (TRAP) transport system.</text>
</comment>
<feature type="transmembrane region" description="Helical" evidence="9">
    <location>
        <begin position="91"/>
        <end position="117"/>
    </location>
</feature>
<evidence type="ECO:0000256" key="6">
    <source>
        <dbReference type="ARBA" id="ARBA00022989"/>
    </source>
</evidence>
<keyword evidence="6 9" id="KW-1133">Transmembrane helix</keyword>
<protein>
    <recommendedName>
        <fullName evidence="9">TRAP transporter small permease protein</fullName>
    </recommendedName>
</protein>
<organism evidence="11 12">
    <name type="scientific">Insolitispirillum peregrinum</name>
    <dbReference type="NCBI Taxonomy" id="80876"/>
    <lineage>
        <taxon>Bacteria</taxon>
        <taxon>Pseudomonadati</taxon>
        <taxon>Pseudomonadota</taxon>
        <taxon>Alphaproteobacteria</taxon>
        <taxon>Rhodospirillales</taxon>
        <taxon>Novispirillaceae</taxon>
        <taxon>Insolitispirillum</taxon>
    </lineage>
</organism>
<evidence type="ECO:0000313" key="11">
    <source>
        <dbReference type="EMBL" id="SIS41221.1"/>
    </source>
</evidence>
<proteinExistence type="inferred from homology"/>
<keyword evidence="4 9" id="KW-0997">Cell inner membrane</keyword>
<feature type="domain" description="Tripartite ATP-independent periplasmic transporters DctQ component" evidence="10">
    <location>
        <begin position="30"/>
        <end position="161"/>
    </location>
</feature>
<feature type="transmembrane region" description="Helical" evidence="9">
    <location>
        <begin position="53"/>
        <end position="70"/>
    </location>
</feature>
<evidence type="ECO:0000256" key="5">
    <source>
        <dbReference type="ARBA" id="ARBA00022692"/>
    </source>
</evidence>
<accession>A0A1N7IW54</accession>
<evidence type="ECO:0000256" key="9">
    <source>
        <dbReference type="RuleBase" id="RU369079"/>
    </source>
</evidence>
<dbReference type="STRING" id="80876.SAMN05421779_101669"/>
<name>A0A1N7IW54_9PROT</name>
<feature type="transmembrane region" description="Helical" evidence="9">
    <location>
        <begin position="21"/>
        <end position="41"/>
    </location>
</feature>
<evidence type="ECO:0000256" key="4">
    <source>
        <dbReference type="ARBA" id="ARBA00022519"/>
    </source>
</evidence>
<evidence type="ECO:0000256" key="3">
    <source>
        <dbReference type="ARBA" id="ARBA00022475"/>
    </source>
</evidence>
<sequence length="178" mass="19834">MSALASFVRAVDAINGVIGRCVAWLVLGVVLVCFTVVVARYGFNWGDIRLQESYVWMHAIVFLVGAGYTLRENEHVRVDLVYANMRPRTKAWVDLLGTVFWLMPWLAVLVYFGWPFVASSWAVYEPSMEQGGLPGYFLLKSVIFVFVGVIGLQALALVARCLLVLSGEEQWATKSGSH</sequence>
<evidence type="ECO:0000256" key="1">
    <source>
        <dbReference type="ARBA" id="ARBA00004429"/>
    </source>
</evidence>
<dbReference type="GO" id="GO:0005886">
    <property type="term" value="C:plasma membrane"/>
    <property type="evidence" value="ECO:0007669"/>
    <property type="project" value="UniProtKB-SubCell"/>
</dbReference>
<dbReference type="Pfam" id="PF04290">
    <property type="entry name" value="DctQ"/>
    <property type="match status" value="1"/>
</dbReference>
<keyword evidence="7 9" id="KW-0472">Membrane</keyword>
<evidence type="ECO:0000256" key="2">
    <source>
        <dbReference type="ARBA" id="ARBA00022448"/>
    </source>
</evidence>
<feature type="transmembrane region" description="Helical" evidence="9">
    <location>
        <begin position="137"/>
        <end position="165"/>
    </location>
</feature>
<dbReference type="InterPro" id="IPR055348">
    <property type="entry name" value="DctQ"/>
</dbReference>
<dbReference type="InterPro" id="IPR007387">
    <property type="entry name" value="TRAP_DctQ"/>
</dbReference>
<evidence type="ECO:0000256" key="7">
    <source>
        <dbReference type="ARBA" id="ARBA00023136"/>
    </source>
</evidence>
<keyword evidence="5 9" id="KW-0812">Transmembrane</keyword>
<dbReference type="PANTHER" id="PTHR35011">
    <property type="entry name" value="2,3-DIKETO-L-GULONATE TRAP TRANSPORTER SMALL PERMEASE PROTEIN YIAM"/>
    <property type="match status" value="1"/>
</dbReference>
<reference evidence="11 12" key="1">
    <citation type="submission" date="2017-01" db="EMBL/GenBank/DDBJ databases">
        <authorList>
            <person name="Mah S.A."/>
            <person name="Swanson W.J."/>
            <person name="Moy G.W."/>
            <person name="Vacquier V.D."/>
        </authorList>
    </citation>
    <scope>NUCLEOTIDE SEQUENCE [LARGE SCALE GENOMIC DNA]</scope>
    <source>
        <strain evidence="11 12">DSM 11589</strain>
    </source>
</reference>
<dbReference type="GO" id="GO:0022857">
    <property type="term" value="F:transmembrane transporter activity"/>
    <property type="evidence" value="ECO:0007669"/>
    <property type="project" value="UniProtKB-UniRule"/>
</dbReference>
<dbReference type="EMBL" id="FTOA01000001">
    <property type="protein sequence ID" value="SIS41221.1"/>
    <property type="molecule type" value="Genomic_DNA"/>
</dbReference>
<evidence type="ECO:0000259" key="10">
    <source>
        <dbReference type="Pfam" id="PF04290"/>
    </source>
</evidence>